<dbReference type="Proteomes" id="UP000740926">
    <property type="component" value="Unassembled WGS sequence"/>
</dbReference>
<dbReference type="EMBL" id="JAANIU010012529">
    <property type="protein sequence ID" value="KAG1530416.1"/>
    <property type="molecule type" value="Genomic_DNA"/>
</dbReference>
<name>A0A9P6XQM0_9FUNG</name>
<evidence type="ECO:0000313" key="2">
    <source>
        <dbReference type="Proteomes" id="UP000740926"/>
    </source>
</evidence>
<keyword evidence="2" id="KW-1185">Reference proteome</keyword>
<protein>
    <submittedName>
        <fullName evidence="1">Uncharacterized protein</fullName>
    </submittedName>
</protein>
<dbReference type="AlphaFoldDB" id="A0A9P6XQM0"/>
<reference evidence="1 2" key="1">
    <citation type="journal article" date="2020" name="Microb. Genom.">
        <title>Genetic diversity of clinical and environmental Mucorales isolates obtained from an investigation of mucormycosis cases among solid organ transplant recipients.</title>
        <authorList>
            <person name="Nguyen M.H."/>
            <person name="Kaul D."/>
            <person name="Muto C."/>
            <person name="Cheng S.J."/>
            <person name="Richter R.A."/>
            <person name="Bruno V.M."/>
            <person name="Liu G."/>
            <person name="Beyhan S."/>
            <person name="Sundermann A.J."/>
            <person name="Mounaud S."/>
            <person name="Pasculle A.W."/>
            <person name="Nierman W.C."/>
            <person name="Driscoll E."/>
            <person name="Cumbie R."/>
            <person name="Clancy C.J."/>
            <person name="Dupont C.L."/>
        </authorList>
    </citation>
    <scope>NUCLEOTIDE SEQUENCE [LARGE SCALE GENOMIC DNA]</scope>
    <source>
        <strain evidence="1 2">GL24</strain>
    </source>
</reference>
<accession>A0A9P6XQM0</accession>
<comment type="caution">
    <text evidence="1">The sequence shown here is derived from an EMBL/GenBank/DDBJ whole genome shotgun (WGS) entry which is preliminary data.</text>
</comment>
<proteinExistence type="predicted"/>
<evidence type="ECO:0000313" key="1">
    <source>
        <dbReference type="EMBL" id="KAG1530416.1"/>
    </source>
</evidence>
<gene>
    <name evidence="1" type="ORF">G6F50_017333</name>
</gene>
<sequence length="124" mass="12768">MRVRRGDQAFRVAGGKADQAVFIAHQDVAGLDDLAADGHGHVDFARAVLVGTAGDMATRIAGKAVGFERGHVTDGAINDDAGAAVDLQVALHDLAHHGVGQIIRLSPGRVLTVSAVPPSLPRPL</sequence>
<organism evidence="1 2">
    <name type="scientific">Rhizopus delemar</name>
    <dbReference type="NCBI Taxonomy" id="936053"/>
    <lineage>
        <taxon>Eukaryota</taxon>
        <taxon>Fungi</taxon>
        <taxon>Fungi incertae sedis</taxon>
        <taxon>Mucoromycota</taxon>
        <taxon>Mucoromycotina</taxon>
        <taxon>Mucoromycetes</taxon>
        <taxon>Mucorales</taxon>
        <taxon>Mucorineae</taxon>
        <taxon>Rhizopodaceae</taxon>
        <taxon>Rhizopus</taxon>
    </lineage>
</organism>